<dbReference type="InterPro" id="IPR036390">
    <property type="entry name" value="WH_DNA-bd_sf"/>
</dbReference>
<dbReference type="Gene3D" id="1.10.10.10">
    <property type="entry name" value="Winged helix-like DNA-binding domain superfamily/Winged helix DNA-binding domain"/>
    <property type="match status" value="1"/>
</dbReference>
<dbReference type="InterPro" id="IPR000847">
    <property type="entry name" value="LysR_HTH_N"/>
</dbReference>
<dbReference type="Gene3D" id="3.40.190.10">
    <property type="entry name" value="Periplasmic binding protein-like II"/>
    <property type="match status" value="1"/>
</dbReference>
<keyword evidence="3" id="KW-0238">DNA-binding</keyword>
<dbReference type="PROSITE" id="PS50931">
    <property type="entry name" value="HTH_LYSR"/>
    <property type="match status" value="1"/>
</dbReference>
<dbReference type="Proteomes" id="UP001595613">
    <property type="component" value="Unassembled WGS sequence"/>
</dbReference>
<dbReference type="InterPro" id="IPR005119">
    <property type="entry name" value="LysR_subst-bd"/>
</dbReference>
<sequence>MDIALARTFLEIVETGSFVAAAGRLNITQTAVSARVHAMEEQLGRRLFVRNKSGARLTPAGERFLRHAATLVQVWDRARRQVALPPGRIDIASVGAEISLWHPLLVDWLAWMKKEAPDIALRAEVGTAGPLLEAVRNGALDLAVLYDPPPQDSTAVVELLHEEKLVMVTTDASGRPDNFDDYVQIDWGPSFQSSHQAAFPQLESPGMSVSHGPLALLYLLRVGGTGYFRLSAVAPYLERGQLHRVVSAPAFSYSVHMVYSSRTDRSIIDLMRRGLTMTAPDHGAGWDAVGGGDEG</sequence>
<dbReference type="EMBL" id="JBHRYD010000001">
    <property type="protein sequence ID" value="MFC3703551.1"/>
    <property type="molecule type" value="Genomic_DNA"/>
</dbReference>
<dbReference type="SUPFAM" id="SSF53850">
    <property type="entry name" value="Periplasmic binding protein-like II"/>
    <property type="match status" value="1"/>
</dbReference>
<evidence type="ECO:0000256" key="1">
    <source>
        <dbReference type="ARBA" id="ARBA00009437"/>
    </source>
</evidence>
<evidence type="ECO:0000256" key="3">
    <source>
        <dbReference type="ARBA" id="ARBA00023125"/>
    </source>
</evidence>
<evidence type="ECO:0000313" key="6">
    <source>
        <dbReference type="EMBL" id="MFC3703551.1"/>
    </source>
</evidence>
<dbReference type="InterPro" id="IPR036388">
    <property type="entry name" value="WH-like_DNA-bd_sf"/>
</dbReference>
<comment type="caution">
    <text evidence="6">The sequence shown here is derived from an EMBL/GenBank/DDBJ whole genome shotgun (WGS) entry which is preliminary data.</text>
</comment>
<dbReference type="PANTHER" id="PTHR30579:SF8">
    <property type="entry name" value="HTH-TYPE TRANSCRIPTIONAL REGULATOR HDFR"/>
    <property type="match status" value="1"/>
</dbReference>
<dbReference type="RefSeq" id="WP_380094446.1">
    <property type="nucleotide sequence ID" value="NZ_JBHRYD010000001.1"/>
</dbReference>
<evidence type="ECO:0000256" key="4">
    <source>
        <dbReference type="ARBA" id="ARBA00023163"/>
    </source>
</evidence>
<gene>
    <name evidence="6" type="ORF">ACFOOL_02120</name>
</gene>
<comment type="similarity">
    <text evidence="1">Belongs to the LysR transcriptional regulatory family.</text>
</comment>
<keyword evidence="2" id="KW-0805">Transcription regulation</keyword>
<evidence type="ECO:0000259" key="5">
    <source>
        <dbReference type="PROSITE" id="PS50931"/>
    </source>
</evidence>
<evidence type="ECO:0000313" key="7">
    <source>
        <dbReference type="Proteomes" id="UP001595613"/>
    </source>
</evidence>
<proteinExistence type="inferred from homology"/>
<keyword evidence="7" id="KW-1185">Reference proteome</keyword>
<dbReference type="PRINTS" id="PR00039">
    <property type="entry name" value="HTHLYSR"/>
</dbReference>
<dbReference type="SUPFAM" id="SSF46785">
    <property type="entry name" value="Winged helix' DNA-binding domain"/>
    <property type="match status" value="1"/>
</dbReference>
<name>A0ABV7WWH1_9HYPH</name>
<dbReference type="Pfam" id="PF00126">
    <property type="entry name" value="HTH_1"/>
    <property type="match status" value="1"/>
</dbReference>
<accession>A0ABV7WWH1</accession>
<protein>
    <submittedName>
        <fullName evidence="6">LysR family transcriptional regulator</fullName>
    </submittedName>
</protein>
<feature type="domain" description="HTH lysR-type" evidence="5">
    <location>
        <begin position="1"/>
        <end position="58"/>
    </location>
</feature>
<keyword evidence="4" id="KW-0804">Transcription</keyword>
<reference evidence="7" key="1">
    <citation type="journal article" date="2019" name="Int. J. Syst. Evol. Microbiol.">
        <title>The Global Catalogue of Microorganisms (GCM) 10K type strain sequencing project: providing services to taxonomists for standard genome sequencing and annotation.</title>
        <authorList>
            <consortium name="The Broad Institute Genomics Platform"/>
            <consortium name="The Broad Institute Genome Sequencing Center for Infectious Disease"/>
            <person name="Wu L."/>
            <person name="Ma J."/>
        </authorList>
    </citation>
    <scope>NUCLEOTIDE SEQUENCE [LARGE SCALE GENOMIC DNA]</scope>
    <source>
        <strain evidence="7">KCTC 42281</strain>
    </source>
</reference>
<dbReference type="InterPro" id="IPR050176">
    <property type="entry name" value="LTTR"/>
</dbReference>
<dbReference type="Pfam" id="PF03466">
    <property type="entry name" value="LysR_substrate"/>
    <property type="match status" value="1"/>
</dbReference>
<dbReference type="PANTHER" id="PTHR30579">
    <property type="entry name" value="TRANSCRIPTIONAL REGULATOR"/>
    <property type="match status" value="1"/>
</dbReference>
<evidence type="ECO:0000256" key="2">
    <source>
        <dbReference type="ARBA" id="ARBA00023015"/>
    </source>
</evidence>
<organism evidence="6 7">
    <name type="scientific">Devosia honganensis</name>
    <dbReference type="NCBI Taxonomy" id="1610527"/>
    <lineage>
        <taxon>Bacteria</taxon>
        <taxon>Pseudomonadati</taxon>
        <taxon>Pseudomonadota</taxon>
        <taxon>Alphaproteobacteria</taxon>
        <taxon>Hyphomicrobiales</taxon>
        <taxon>Devosiaceae</taxon>
        <taxon>Devosia</taxon>
    </lineage>
</organism>